<proteinExistence type="predicted"/>
<organism evidence="1 2">
    <name type="scientific">Haemophilus sputorum</name>
    <dbReference type="NCBI Taxonomy" id="1078480"/>
    <lineage>
        <taxon>Bacteria</taxon>
        <taxon>Pseudomonadati</taxon>
        <taxon>Pseudomonadota</taxon>
        <taxon>Gammaproteobacteria</taxon>
        <taxon>Pasteurellales</taxon>
        <taxon>Pasteurellaceae</taxon>
        <taxon>Haemophilus</taxon>
    </lineage>
</organism>
<reference evidence="1 2" key="1">
    <citation type="submission" date="2018-05" db="EMBL/GenBank/DDBJ databases">
        <title>Draft Genome Sequences for a Diverse set of 7 Haemophilus Species.</title>
        <authorList>
            <person name="Nichols M."/>
            <person name="Topaz N."/>
            <person name="Wang X."/>
            <person name="Wang X."/>
            <person name="Boxrud D."/>
        </authorList>
    </citation>
    <scope>NUCLEOTIDE SEQUENCE [LARGE SCALE GENOMIC DNA]</scope>
    <source>
        <strain evidence="1 2">C2002001239</strain>
    </source>
</reference>
<accession>A0A369YJ22</accession>
<evidence type="ECO:0000313" key="2">
    <source>
        <dbReference type="Proteomes" id="UP000253872"/>
    </source>
</evidence>
<sequence>MRKSHKKTPICGITTSESEKQDKRIANCCFRQKSRQLVKIGKEPPFHIREVSNVYDFNKDS</sequence>
<dbReference type="RefSeq" id="WP_111402030.1">
    <property type="nucleotide sequence ID" value="NZ_QEPN01000002.1"/>
</dbReference>
<dbReference type="Proteomes" id="UP000253872">
    <property type="component" value="Unassembled WGS sequence"/>
</dbReference>
<gene>
    <name evidence="1" type="ORF">DPV93_02715</name>
</gene>
<protein>
    <submittedName>
        <fullName evidence="1">Uncharacterized protein</fullName>
    </submittedName>
</protein>
<comment type="caution">
    <text evidence="1">The sequence shown here is derived from an EMBL/GenBank/DDBJ whole genome shotgun (WGS) entry which is preliminary data.</text>
</comment>
<dbReference type="AlphaFoldDB" id="A0A369YJ22"/>
<dbReference type="EMBL" id="QEPN01000002">
    <property type="protein sequence ID" value="RDE73017.1"/>
    <property type="molecule type" value="Genomic_DNA"/>
</dbReference>
<name>A0A369YJ22_9PAST</name>
<evidence type="ECO:0000313" key="1">
    <source>
        <dbReference type="EMBL" id="RDE73017.1"/>
    </source>
</evidence>